<feature type="compositionally biased region" description="Low complexity" evidence="1">
    <location>
        <begin position="109"/>
        <end position="123"/>
    </location>
</feature>
<gene>
    <name evidence="2" type="ORF">QFZ49_003313</name>
</gene>
<feature type="region of interest" description="Disordered" evidence="1">
    <location>
        <begin position="193"/>
        <end position="212"/>
    </location>
</feature>
<feature type="compositionally biased region" description="Polar residues" evidence="1">
    <location>
        <begin position="48"/>
        <end position="62"/>
    </location>
</feature>
<protein>
    <submittedName>
        <fullName evidence="2">Uncharacterized protein</fullName>
    </submittedName>
</protein>
<sequence>MPPRDAPSKGVCPPAVHRRGVTDPPARLALGCQRCCRPVGETSGGRYRTSTSHPRVGSSTEASPVAGPPAQSRLPLEPAARSPSTSCSGERGSDQPRRRASSRSTIPETGGTASSSEGSTCGSRVGCTPRAESTTARQNTAFAPYRSLKSAPSTEIPFASERNLVHHEDDAVVLGRCVDVARHILHRTVSWTRTPPPGHSAPVGREPSRLADSHSCLAAGAVGYGEPEPDGKAGNRVHDEIPSPDGGEVQSAAGRGARRVVMRPTAVRTGTDDGRRVGVQRLPEEQPQPLAGFEETASRWARRFRGEAGAFVGGELFAQGTAGFERQRRPHECAQCDGGESPRHTARRQDRAVAVASAIATPAGKEGVSGGSPPRTPNE</sequence>
<feature type="compositionally biased region" description="Basic and acidic residues" evidence="1">
    <location>
        <begin position="327"/>
        <end position="351"/>
    </location>
</feature>
<feature type="compositionally biased region" description="Low complexity" evidence="1">
    <location>
        <begin position="352"/>
        <end position="363"/>
    </location>
</feature>
<feature type="region of interest" description="Disordered" evidence="1">
    <location>
        <begin position="1"/>
        <end position="24"/>
    </location>
</feature>
<reference evidence="2 3" key="1">
    <citation type="submission" date="2023-07" db="EMBL/GenBank/DDBJ databases">
        <title>Comparative genomics of wheat-associated soil bacteria to identify genetic determinants of phenazine resistance.</title>
        <authorList>
            <person name="Mouncey N."/>
        </authorList>
    </citation>
    <scope>NUCLEOTIDE SEQUENCE [LARGE SCALE GENOMIC DNA]</scope>
    <source>
        <strain evidence="2 3">W2I16</strain>
    </source>
</reference>
<organism evidence="2 3">
    <name type="scientific">Streptomyces turgidiscabies</name>
    <dbReference type="NCBI Taxonomy" id="85558"/>
    <lineage>
        <taxon>Bacteria</taxon>
        <taxon>Bacillati</taxon>
        <taxon>Actinomycetota</taxon>
        <taxon>Actinomycetes</taxon>
        <taxon>Kitasatosporales</taxon>
        <taxon>Streptomycetaceae</taxon>
        <taxon>Streptomyces</taxon>
    </lineage>
</organism>
<evidence type="ECO:0000313" key="3">
    <source>
        <dbReference type="Proteomes" id="UP001223072"/>
    </source>
</evidence>
<evidence type="ECO:0000313" key="2">
    <source>
        <dbReference type="EMBL" id="MDQ0933373.1"/>
    </source>
</evidence>
<keyword evidence="3" id="KW-1185">Reference proteome</keyword>
<accession>A0ABU0RNS7</accession>
<feature type="region of interest" description="Disordered" evidence="1">
    <location>
        <begin position="38"/>
        <end position="139"/>
    </location>
</feature>
<dbReference type="EMBL" id="JAUSZS010000004">
    <property type="protein sequence ID" value="MDQ0933373.1"/>
    <property type="molecule type" value="Genomic_DNA"/>
</dbReference>
<feature type="region of interest" description="Disordered" evidence="1">
    <location>
        <begin position="220"/>
        <end position="257"/>
    </location>
</feature>
<comment type="caution">
    <text evidence="2">The sequence shown here is derived from an EMBL/GenBank/DDBJ whole genome shotgun (WGS) entry which is preliminary data.</text>
</comment>
<name>A0ABU0RNS7_9ACTN</name>
<dbReference type="Proteomes" id="UP001223072">
    <property type="component" value="Unassembled WGS sequence"/>
</dbReference>
<proteinExistence type="predicted"/>
<evidence type="ECO:0000256" key="1">
    <source>
        <dbReference type="SAM" id="MobiDB-lite"/>
    </source>
</evidence>
<feature type="compositionally biased region" description="Basic and acidic residues" evidence="1">
    <location>
        <begin position="229"/>
        <end position="241"/>
    </location>
</feature>
<feature type="region of interest" description="Disordered" evidence="1">
    <location>
        <begin position="327"/>
        <end position="379"/>
    </location>
</feature>